<dbReference type="PRINTS" id="PR00069">
    <property type="entry name" value="ALDKETRDTASE"/>
</dbReference>
<name>A0A8K0JKT6_9TREE</name>
<accession>A0A8K0JKT6</accession>
<keyword evidence="1" id="KW-0560">Oxidoreductase</keyword>
<proteinExistence type="predicted"/>
<sequence length="345" mass="38427">MSSTQSTLPTARLGSQGPLVPRLGLGLMGMSVFYGAAGSDEDRFKILDRAIEIGETFWDTADMYGDNEEMLGRYFKSRPDARAKVFLATKFSFKNNNTENDSSPEYIKWAIDQSLSKLGLNYVDLYYCHRVDGVTPIEKTMEALKELKQQGKIKYIGLSEVSARTLYRAVKVEHVDAVQLEYSPFSLECEQDDDERYGVKKACEELGVALVAYSPLGRGMMTGKYRSPNDLAPDDGRRWFPRFSEENFPKSLKVVDKFTEIAQAKGCTAGQLTLAWLLTRGDMVFAIPGTTKIKSLEENVATGQVHLEQNEIDQLQTVIKAAEVGGDRYPQGVGANLYADTPAME</sequence>
<dbReference type="AlphaFoldDB" id="A0A8K0JKT6"/>
<dbReference type="InterPro" id="IPR020471">
    <property type="entry name" value="AKR"/>
</dbReference>
<evidence type="ECO:0000313" key="3">
    <source>
        <dbReference type="EMBL" id="KAG7528259.1"/>
    </source>
</evidence>
<dbReference type="PANTHER" id="PTHR43625">
    <property type="entry name" value="AFLATOXIN B1 ALDEHYDE REDUCTASE"/>
    <property type="match status" value="1"/>
</dbReference>
<comment type="caution">
    <text evidence="3">The sequence shown here is derived from an EMBL/GenBank/DDBJ whole genome shotgun (WGS) entry which is preliminary data.</text>
</comment>
<dbReference type="InterPro" id="IPR036812">
    <property type="entry name" value="NAD(P)_OxRdtase_dom_sf"/>
</dbReference>
<evidence type="ECO:0000256" key="1">
    <source>
        <dbReference type="ARBA" id="ARBA00023002"/>
    </source>
</evidence>
<dbReference type="Pfam" id="PF00248">
    <property type="entry name" value="Aldo_ket_red"/>
    <property type="match status" value="1"/>
</dbReference>
<dbReference type="InterPro" id="IPR050791">
    <property type="entry name" value="Aldo-Keto_reductase"/>
</dbReference>
<dbReference type="GO" id="GO:0016491">
    <property type="term" value="F:oxidoreductase activity"/>
    <property type="evidence" value="ECO:0007669"/>
    <property type="project" value="UniProtKB-KW"/>
</dbReference>
<dbReference type="Gene3D" id="3.20.20.100">
    <property type="entry name" value="NADP-dependent oxidoreductase domain"/>
    <property type="match status" value="1"/>
</dbReference>
<feature type="domain" description="NADP-dependent oxidoreductase" evidence="2">
    <location>
        <begin position="22"/>
        <end position="318"/>
    </location>
</feature>
<keyword evidence="4" id="KW-1185">Reference proteome</keyword>
<dbReference type="SUPFAM" id="SSF51430">
    <property type="entry name" value="NAD(P)-linked oxidoreductase"/>
    <property type="match status" value="1"/>
</dbReference>
<dbReference type="Proteomes" id="UP000812966">
    <property type="component" value="Unassembled WGS sequence"/>
</dbReference>
<evidence type="ECO:0000259" key="2">
    <source>
        <dbReference type="Pfam" id="PF00248"/>
    </source>
</evidence>
<protein>
    <recommendedName>
        <fullName evidence="2">NADP-dependent oxidoreductase domain-containing protein</fullName>
    </recommendedName>
</protein>
<reference evidence="3" key="1">
    <citation type="submission" date="2020-04" db="EMBL/GenBank/DDBJ databases">
        <title>Analysis of mating type loci in Filobasidium floriforme.</title>
        <authorList>
            <person name="Nowrousian M."/>
        </authorList>
    </citation>
    <scope>NUCLEOTIDE SEQUENCE</scope>
    <source>
        <strain evidence="3">CBS 6242</strain>
    </source>
</reference>
<dbReference type="InterPro" id="IPR023210">
    <property type="entry name" value="NADP_OxRdtase_dom"/>
</dbReference>
<evidence type="ECO:0000313" key="4">
    <source>
        <dbReference type="Proteomes" id="UP000812966"/>
    </source>
</evidence>
<dbReference type="PANTHER" id="PTHR43625:SF40">
    <property type="entry name" value="ALDO-KETO REDUCTASE YAKC [NADP(+)]"/>
    <property type="match status" value="1"/>
</dbReference>
<dbReference type="OrthoDB" id="37537at2759"/>
<dbReference type="EMBL" id="JABELV010000195">
    <property type="protein sequence ID" value="KAG7528259.1"/>
    <property type="molecule type" value="Genomic_DNA"/>
</dbReference>
<dbReference type="GO" id="GO:0005737">
    <property type="term" value="C:cytoplasm"/>
    <property type="evidence" value="ECO:0007669"/>
    <property type="project" value="TreeGrafter"/>
</dbReference>
<organism evidence="3 4">
    <name type="scientific">Filobasidium floriforme</name>
    <dbReference type="NCBI Taxonomy" id="5210"/>
    <lineage>
        <taxon>Eukaryota</taxon>
        <taxon>Fungi</taxon>
        <taxon>Dikarya</taxon>
        <taxon>Basidiomycota</taxon>
        <taxon>Agaricomycotina</taxon>
        <taxon>Tremellomycetes</taxon>
        <taxon>Filobasidiales</taxon>
        <taxon>Filobasidiaceae</taxon>
        <taxon>Filobasidium</taxon>
    </lineage>
</organism>
<gene>
    <name evidence="3" type="ORF">FFLO_06291</name>
</gene>